<keyword evidence="2" id="KW-1133">Transmembrane helix</keyword>
<organism evidence="3 4">
    <name type="scientific">Onchocerca volvulus</name>
    <dbReference type="NCBI Taxonomy" id="6282"/>
    <lineage>
        <taxon>Eukaryota</taxon>
        <taxon>Metazoa</taxon>
        <taxon>Ecdysozoa</taxon>
        <taxon>Nematoda</taxon>
        <taxon>Chromadorea</taxon>
        <taxon>Rhabditida</taxon>
        <taxon>Spirurina</taxon>
        <taxon>Spiruromorpha</taxon>
        <taxon>Filarioidea</taxon>
        <taxon>Onchocercidae</taxon>
        <taxon>Onchocerca</taxon>
    </lineage>
</organism>
<dbReference type="EMBL" id="CMVM020000023">
    <property type="status" value="NOT_ANNOTATED_CDS"/>
    <property type="molecule type" value="Genomic_DNA"/>
</dbReference>
<keyword evidence="4" id="KW-1185">Reference proteome</keyword>
<feature type="compositionally biased region" description="Polar residues" evidence="1">
    <location>
        <begin position="1"/>
        <end position="23"/>
    </location>
</feature>
<reference evidence="3" key="2">
    <citation type="submission" date="2022-06" db="UniProtKB">
        <authorList>
            <consortium name="EnsemblMetazoa"/>
        </authorList>
    </citation>
    <scope>IDENTIFICATION</scope>
</reference>
<feature type="transmembrane region" description="Helical" evidence="2">
    <location>
        <begin position="120"/>
        <end position="140"/>
    </location>
</feature>
<accession>A0A8R1XML5</accession>
<proteinExistence type="predicted"/>
<dbReference type="EnsemblMetazoa" id="OVOC1012.1">
    <property type="protein sequence ID" value="OVOC1012.1"/>
    <property type="gene ID" value="WBGene00237821"/>
</dbReference>
<feature type="region of interest" description="Disordered" evidence="1">
    <location>
        <begin position="1"/>
        <end position="68"/>
    </location>
</feature>
<feature type="compositionally biased region" description="Acidic residues" evidence="1">
    <location>
        <begin position="26"/>
        <end position="68"/>
    </location>
</feature>
<dbReference type="AlphaFoldDB" id="A0A8R1XML5"/>
<evidence type="ECO:0000256" key="1">
    <source>
        <dbReference type="SAM" id="MobiDB-lite"/>
    </source>
</evidence>
<keyword evidence="2" id="KW-0472">Membrane</keyword>
<evidence type="ECO:0000313" key="4">
    <source>
        <dbReference type="Proteomes" id="UP000024404"/>
    </source>
</evidence>
<reference evidence="4" key="1">
    <citation type="submission" date="2013-10" db="EMBL/GenBank/DDBJ databases">
        <title>Genome sequencing of Onchocerca volvulus.</title>
        <authorList>
            <person name="Cotton J."/>
            <person name="Tsai J."/>
            <person name="Stanley E."/>
            <person name="Tracey A."/>
            <person name="Holroyd N."/>
            <person name="Lustigman S."/>
            <person name="Berriman M."/>
        </authorList>
    </citation>
    <scope>NUCLEOTIDE SEQUENCE</scope>
</reference>
<keyword evidence="2" id="KW-0812">Transmembrane</keyword>
<name>A0A8R1XML5_ONCVO</name>
<evidence type="ECO:0000256" key="2">
    <source>
        <dbReference type="SAM" id="Phobius"/>
    </source>
</evidence>
<protein>
    <submittedName>
        <fullName evidence="3">Uncharacterized protein</fullName>
    </submittedName>
</protein>
<dbReference type="Proteomes" id="UP000024404">
    <property type="component" value="Unassembled WGS sequence"/>
</dbReference>
<sequence>MDNCHLTRSPSISSFDTNHSSWSFVGEDDFDLLDHEDDGSASEDEIDEIDEEDDQVEGEDDDSTDDDDISVLTEEDLLNDSSTLGYRDVNRISEQLDQLSKCFDSPYIHMLENFTLERNIRFMAVILAATIAVVMFYSLFGNGKPESLSLTSTENTCFIDEERFLGLQHRDAASSFLRPFFETLLKPSISAFSVLPSSIPKLHANEPFSWIFNSESISASQGGYFAKNECERVSTKHQFNAMNEAVRRCLRLPEKLAKPCRYASSILPNINETPVDEKNTETRYGKLQMDLQKPSLLSKPTLPISPISTNHLSTEPKIELLTSTSSSELVVNMPLRKEITSVSECITDLVDVEKQHFEVVPDTKKIKSLEKKRAKLLCKTDLNSLFADSKLFESRKLFESDFEKKVRQSKKGKNGILGISSMKKAISKIVDGIKLHHDKSSEQFKKAVDNIPQKNRPKTFRMSEKTNIVMERCIFNSTCNVLASLARTLAGISLFPAIVGQTNAAKYINSLLDLSTCTRLRLICERCWWTRECCPKERCTFLPWQRHFNTKRFLALQGDKMLQTFRELGWSMPEKKRKDSDGKAKFKFDHPNRSAGSEKEMVRALDFHFADFF</sequence>
<dbReference type="OMA" id="RECCPKE"/>
<evidence type="ECO:0000313" key="3">
    <source>
        <dbReference type="EnsemblMetazoa" id="OVOC1012.1"/>
    </source>
</evidence>